<dbReference type="GO" id="GO:0004792">
    <property type="term" value="F:thiosulfate-cyanide sulfurtransferase activity"/>
    <property type="evidence" value="ECO:0007669"/>
    <property type="project" value="InterPro"/>
</dbReference>
<dbReference type="Proteomes" id="UP000708148">
    <property type="component" value="Unassembled WGS sequence"/>
</dbReference>
<evidence type="ECO:0000259" key="1">
    <source>
        <dbReference type="PROSITE" id="PS50206"/>
    </source>
</evidence>
<evidence type="ECO:0000313" key="2">
    <source>
        <dbReference type="EMBL" id="CAD7700209.1"/>
    </source>
</evidence>
<dbReference type="EMBL" id="CAJHUC010001200">
    <property type="protein sequence ID" value="CAD7700209.1"/>
    <property type="molecule type" value="Genomic_DNA"/>
</dbReference>
<dbReference type="PANTHER" id="PTHR43031">
    <property type="entry name" value="FAD-DEPENDENT OXIDOREDUCTASE"/>
    <property type="match status" value="1"/>
</dbReference>
<dbReference type="SUPFAM" id="SSF52821">
    <property type="entry name" value="Rhodanese/Cell cycle control phosphatase"/>
    <property type="match status" value="1"/>
</dbReference>
<feature type="domain" description="Rhodanese" evidence="1">
    <location>
        <begin position="50"/>
        <end position="137"/>
    </location>
</feature>
<sequence length="137" mass="15075">MPCSVLQGEVKHALNPDDADITSAYSPEQGFAEIDVEELSKRMGDGNISLLLDVRRPMEFSDGHVPGARNVPLDELSATVRQGELDEYKDKPIAVICEMGTRSAQATVRLSKVLLFNNVTNVKGGTKEWVARGYRIE</sequence>
<comment type="caution">
    <text evidence="2">The sequence shown here is derived from an EMBL/GenBank/DDBJ whole genome shotgun (WGS) entry which is preliminary data.</text>
</comment>
<keyword evidence="3" id="KW-1185">Reference proteome</keyword>
<dbReference type="PROSITE" id="PS00380">
    <property type="entry name" value="RHODANESE_1"/>
    <property type="match status" value="1"/>
</dbReference>
<dbReference type="CDD" id="cd00158">
    <property type="entry name" value="RHOD"/>
    <property type="match status" value="1"/>
</dbReference>
<dbReference type="InterPro" id="IPR036873">
    <property type="entry name" value="Rhodanese-like_dom_sf"/>
</dbReference>
<dbReference type="Pfam" id="PF00581">
    <property type="entry name" value="Rhodanese"/>
    <property type="match status" value="1"/>
</dbReference>
<reference evidence="2" key="1">
    <citation type="submission" date="2020-12" db="EMBL/GenBank/DDBJ databases">
        <authorList>
            <person name="Iha C."/>
        </authorList>
    </citation>
    <scope>NUCLEOTIDE SEQUENCE</scope>
</reference>
<dbReference type="OrthoDB" id="566238at2759"/>
<dbReference type="InterPro" id="IPR001763">
    <property type="entry name" value="Rhodanese-like_dom"/>
</dbReference>
<dbReference type="InterPro" id="IPR050229">
    <property type="entry name" value="GlpE_sulfurtransferase"/>
</dbReference>
<accession>A0A8S1IZH3</accession>
<dbReference type="PROSITE" id="PS50206">
    <property type="entry name" value="RHODANESE_3"/>
    <property type="match status" value="1"/>
</dbReference>
<dbReference type="AlphaFoldDB" id="A0A8S1IZH3"/>
<dbReference type="Gene3D" id="3.40.250.10">
    <property type="entry name" value="Rhodanese-like domain"/>
    <property type="match status" value="1"/>
</dbReference>
<dbReference type="InterPro" id="IPR001307">
    <property type="entry name" value="Thiosulphate_STrfase_CS"/>
</dbReference>
<organism evidence="2 3">
    <name type="scientific">Ostreobium quekettii</name>
    <dbReference type="NCBI Taxonomy" id="121088"/>
    <lineage>
        <taxon>Eukaryota</taxon>
        <taxon>Viridiplantae</taxon>
        <taxon>Chlorophyta</taxon>
        <taxon>core chlorophytes</taxon>
        <taxon>Ulvophyceae</taxon>
        <taxon>TCBD clade</taxon>
        <taxon>Bryopsidales</taxon>
        <taxon>Ostreobineae</taxon>
        <taxon>Ostreobiaceae</taxon>
        <taxon>Ostreobium</taxon>
    </lineage>
</organism>
<name>A0A8S1IZH3_9CHLO</name>
<evidence type="ECO:0000313" key="3">
    <source>
        <dbReference type="Proteomes" id="UP000708148"/>
    </source>
</evidence>
<proteinExistence type="predicted"/>
<dbReference type="SMART" id="SM00450">
    <property type="entry name" value="RHOD"/>
    <property type="match status" value="1"/>
</dbReference>
<dbReference type="PANTHER" id="PTHR43031:SF1">
    <property type="entry name" value="PYRIDINE NUCLEOTIDE-DISULPHIDE OXIDOREDUCTASE"/>
    <property type="match status" value="1"/>
</dbReference>
<protein>
    <recommendedName>
        <fullName evidence="1">Rhodanese domain-containing protein</fullName>
    </recommendedName>
</protein>
<gene>
    <name evidence="2" type="ORF">OSTQU699_LOCUS5568</name>
</gene>